<sequence length="186" mass="19016">MKLLQKLFSKTLSTTLLAVFALVIANPVSASWLDNIFGGNDEKPAAEVSETQAAAHSNPLVGSVMSQLGLNQSQAEGGLGTLLSVAKDNLSGSDFSQLSDSIPGADMLLSAVPALAGDSGMSGLLSQAGDLGSALQGSAMVYDAFEKLGISKELVAPMINIAKNYLEQNGAEDTTGLLMQGLGSLL</sequence>
<name>A0A411PGP9_9GAMM</name>
<evidence type="ECO:0000313" key="2">
    <source>
        <dbReference type="EMBL" id="QBF82725.1"/>
    </source>
</evidence>
<dbReference type="Proteomes" id="UP000291106">
    <property type="component" value="Chromosome"/>
</dbReference>
<dbReference type="Pfam" id="PF11075">
    <property type="entry name" value="DUF2780"/>
    <property type="match status" value="1"/>
</dbReference>
<protein>
    <submittedName>
        <fullName evidence="2">DUF2780 domain-containing protein</fullName>
    </submittedName>
</protein>
<keyword evidence="3" id="KW-1185">Reference proteome</keyword>
<reference evidence="2 3" key="1">
    <citation type="submission" date="2019-02" db="EMBL/GenBank/DDBJ databases">
        <title>Shewanella sp. D4-2 isolated from Dokdo Island.</title>
        <authorList>
            <person name="Baek K."/>
        </authorList>
    </citation>
    <scope>NUCLEOTIDE SEQUENCE [LARGE SCALE GENOMIC DNA]</scope>
    <source>
        <strain evidence="2 3">D4-2</strain>
    </source>
</reference>
<organism evidence="2 3">
    <name type="scientific">Shewanella maritima</name>
    <dbReference type="NCBI Taxonomy" id="2520507"/>
    <lineage>
        <taxon>Bacteria</taxon>
        <taxon>Pseudomonadati</taxon>
        <taxon>Pseudomonadota</taxon>
        <taxon>Gammaproteobacteria</taxon>
        <taxon>Alteromonadales</taxon>
        <taxon>Shewanellaceae</taxon>
        <taxon>Shewanella</taxon>
    </lineage>
</organism>
<evidence type="ECO:0000256" key="1">
    <source>
        <dbReference type="SAM" id="SignalP"/>
    </source>
</evidence>
<feature type="chain" id="PRO_5019442550" evidence="1">
    <location>
        <begin position="31"/>
        <end position="186"/>
    </location>
</feature>
<feature type="signal peptide" evidence="1">
    <location>
        <begin position="1"/>
        <end position="30"/>
    </location>
</feature>
<accession>A0A411PGP9</accession>
<dbReference type="OrthoDB" id="6265423at2"/>
<dbReference type="KEGG" id="smai:EXU30_08500"/>
<keyword evidence="1" id="KW-0732">Signal</keyword>
<dbReference type="EMBL" id="CP036200">
    <property type="protein sequence ID" value="QBF82725.1"/>
    <property type="molecule type" value="Genomic_DNA"/>
</dbReference>
<gene>
    <name evidence="2" type="ORF">EXU30_08500</name>
</gene>
<dbReference type="RefSeq" id="WP_130599139.1">
    <property type="nucleotide sequence ID" value="NZ_CP036200.1"/>
</dbReference>
<dbReference type="AlphaFoldDB" id="A0A411PGP9"/>
<evidence type="ECO:0000313" key="3">
    <source>
        <dbReference type="Proteomes" id="UP000291106"/>
    </source>
</evidence>
<proteinExistence type="predicted"/>
<dbReference type="InterPro" id="IPR021302">
    <property type="entry name" value="DUF2780_VcgC/VcgE"/>
</dbReference>